<evidence type="ECO:0000313" key="3">
    <source>
        <dbReference type="Proteomes" id="UP000236173"/>
    </source>
</evidence>
<comment type="caution">
    <text evidence="2">The sequence shown here is derived from an EMBL/GenBank/DDBJ whole genome shotgun (WGS) entry which is preliminary data.</text>
</comment>
<evidence type="ECO:0000313" key="2">
    <source>
        <dbReference type="EMBL" id="GBC99427.1"/>
    </source>
</evidence>
<feature type="transmembrane region" description="Helical" evidence="1">
    <location>
        <begin position="21"/>
        <end position="44"/>
    </location>
</feature>
<sequence>MMRKFLAFLRLQMAVQMEYRAVMWIWLLSGFTLPLINLAVWTSVAAHRSVAGFTVADFVSYFLAVMAVDHFTAEWSAYEWEWYVRQGHLSPRLLRPVDPMWELAAANLAYKVAQGVILLPVWMLLWNLLGGTPYALTGPTLAAFLVTLTLAAVLNFLVGYCFAMLAFWTVRVGALYDMFAWGIGYFFSGRLAPMEVLPAWVNAIANWLPFRYIVAFPVEVLMGRVAPLEAVKGVAMQLVWLSVCVVLKRWLWQRGLRQYTAVGG</sequence>
<gene>
    <name evidence="2" type="ORF">HRbin17_01951</name>
</gene>
<accession>A0A2H5XE62</accession>
<feature type="transmembrane region" description="Helical" evidence="1">
    <location>
        <begin position="234"/>
        <end position="252"/>
    </location>
</feature>
<evidence type="ECO:0000256" key="1">
    <source>
        <dbReference type="SAM" id="Phobius"/>
    </source>
</evidence>
<proteinExistence type="predicted"/>
<reference evidence="3" key="1">
    <citation type="submission" date="2017-09" db="EMBL/GenBank/DDBJ databases">
        <title>Metaegenomics of thermophilic ammonia-oxidizing enrichment culture.</title>
        <authorList>
            <person name="Kato S."/>
            <person name="Suzuki K."/>
        </authorList>
    </citation>
    <scope>NUCLEOTIDE SEQUENCE [LARGE SCALE GENOMIC DNA]</scope>
</reference>
<dbReference type="PANTHER" id="PTHR36832">
    <property type="entry name" value="SLR1174 PROTEIN-RELATED"/>
    <property type="match status" value="1"/>
</dbReference>
<keyword evidence="1" id="KW-0812">Transmembrane</keyword>
<evidence type="ECO:0008006" key="4">
    <source>
        <dbReference type="Google" id="ProtNLM"/>
    </source>
</evidence>
<dbReference type="EMBL" id="BEHT01000027">
    <property type="protein sequence ID" value="GBC99427.1"/>
    <property type="molecule type" value="Genomic_DNA"/>
</dbReference>
<feature type="transmembrane region" description="Helical" evidence="1">
    <location>
        <begin position="141"/>
        <end position="167"/>
    </location>
</feature>
<feature type="transmembrane region" description="Helical" evidence="1">
    <location>
        <begin position="108"/>
        <end position="129"/>
    </location>
</feature>
<keyword evidence="1" id="KW-1133">Transmembrane helix</keyword>
<dbReference type="PANTHER" id="PTHR36832:SF1">
    <property type="entry name" value="SLR1174 PROTEIN"/>
    <property type="match status" value="1"/>
</dbReference>
<protein>
    <recommendedName>
        <fullName evidence="4">ABC-2 type transporter domain-containing protein</fullName>
    </recommendedName>
</protein>
<feature type="transmembrane region" description="Helical" evidence="1">
    <location>
        <begin position="174"/>
        <end position="192"/>
    </location>
</feature>
<organism evidence="2 3">
    <name type="scientific">Candidatus Fervidibacter japonicus</name>
    <dbReference type="NCBI Taxonomy" id="2035412"/>
    <lineage>
        <taxon>Bacteria</taxon>
        <taxon>Candidatus Fervidibacterota</taxon>
        <taxon>Candidatus Fervidibacter</taxon>
    </lineage>
</organism>
<name>A0A2H5XE62_9BACT</name>
<dbReference type="Pfam" id="PF06182">
    <property type="entry name" value="ABC2_membrane_6"/>
    <property type="match status" value="1"/>
</dbReference>
<dbReference type="Proteomes" id="UP000236173">
    <property type="component" value="Unassembled WGS sequence"/>
</dbReference>
<keyword evidence="1" id="KW-0472">Membrane</keyword>
<dbReference type="InterPro" id="IPR010390">
    <property type="entry name" value="ABC-2_transporter-like"/>
</dbReference>
<feature type="transmembrane region" description="Helical" evidence="1">
    <location>
        <begin position="204"/>
        <end position="222"/>
    </location>
</feature>
<dbReference type="AlphaFoldDB" id="A0A2H5XE62"/>